<keyword evidence="1" id="KW-0472">Membrane</keyword>
<name>X1LQJ7_9ZZZZ</name>
<accession>X1LQJ7</accession>
<sequence length="197" mass="21563">MNKPSKGLMSKIERFYERYPGENFGFAAVALLILTVGSSIILYMRVDPTFSFFTHYVSGLGGPPKGAPEGIQYLSATVYNLGMLLAVPLRIAFLFQVIILVKRNGVGLWLSRTSLVTGLVSSTGWLLMALVPFSADLDLHMIGALVYFLGATSFQLTFAVTELKTPGLPKHLPLLGLLNLVVFSAFSYQLIQVEVLQ</sequence>
<dbReference type="InterPro" id="IPR019402">
    <property type="entry name" value="CWH43_N"/>
</dbReference>
<keyword evidence="1" id="KW-1133">Transmembrane helix</keyword>
<feature type="transmembrane region" description="Helical" evidence="1">
    <location>
        <begin position="139"/>
        <end position="160"/>
    </location>
</feature>
<feature type="transmembrane region" description="Helical" evidence="1">
    <location>
        <begin position="21"/>
        <end position="44"/>
    </location>
</feature>
<proteinExistence type="predicted"/>
<evidence type="ECO:0000259" key="2">
    <source>
        <dbReference type="Pfam" id="PF10277"/>
    </source>
</evidence>
<comment type="caution">
    <text evidence="3">The sequence shown here is derived from an EMBL/GenBank/DDBJ whole genome shotgun (WGS) entry which is preliminary data.</text>
</comment>
<keyword evidence="1" id="KW-0812">Transmembrane</keyword>
<feature type="transmembrane region" description="Helical" evidence="1">
    <location>
        <begin position="113"/>
        <end position="133"/>
    </location>
</feature>
<dbReference type="EMBL" id="BARV01011446">
    <property type="protein sequence ID" value="GAI08086.1"/>
    <property type="molecule type" value="Genomic_DNA"/>
</dbReference>
<feature type="domain" description="CWH43-like N-terminal" evidence="2">
    <location>
        <begin position="70"/>
        <end position="157"/>
    </location>
</feature>
<feature type="non-terminal residue" evidence="3">
    <location>
        <position position="197"/>
    </location>
</feature>
<evidence type="ECO:0000256" key="1">
    <source>
        <dbReference type="SAM" id="Phobius"/>
    </source>
</evidence>
<gene>
    <name evidence="3" type="ORF">S06H3_21711</name>
</gene>
<evidence type="ECO:0000313" key="3">
    <source>
        <dbReference type="EMBL" id="GAI08086.1"/>
    </source>
</evidence>
<organism evidence="3">
    <name type="scientific">marine sediment metagenome</name>
    <dbReference type="NCBI Taxonomy" id="412755"/>
    <lineage>
        <taxon>unclassified sequences</taxon>
        <taxon>metagenomes</taxon>
        <taxon>ecological metagenomes</taxon>
    </lineage>
</organism>
<reference evidence="3" key="1">
    <citation type="journal article" date="2014" name="Front. Microbiol.">
        <title>High frequency of phylogenetically diverse reductive dehalogenase-homologous genes in deep subseafloor sedimentary metagenomes.</title>
        <authorList>
            <person name="Kawai M."/>
            <person name="Futagami T."/>
            <person name="Toyoda A."/>
            <person name="Takaki Y."/>
            <person name="Nishi S."/>
            <person name="Hori S."/>
            <person name="Arai W."/>
            <person name="Tsubouchi T."/>
            <person name="Morono Y."/>
            <person name="Uchiyama I."/>
            <person name="Ito T."/>
            <person name="Fujiyama A."/>
            <person name="Inagaki F."/>
            <person name="Takami H."/>
        </authorList>
    </citation>
    <scope>NUCLEOTIDE SEQUENCE</scope>
    <source>
        <strain evidence="3">Expedition CK06-06</strain>
    </source>
</reference>
<feature type="transmembrane region" description="Helical" evidence="1">
    <location>
        <begin position="78"/>
        <end position="101"/>
    </location>
</feature>
<protein>
    <recommendedName>
        <fullName evidence="2">CWH43-like N-terminal domain-containing protein</fullName>
    </recommendedName>
</protein>
<feature type="transmembrane region" description="Helical" evidence="1">
    <location>
        <begin position="172"/>
        <end position="191"/>
    </location>
</feature>
<dbReference type="Pfam" id="PF10277">
    <property type="entry name" value="Frag1"/>
    <property type="match status" value="1"/>
</dbReference>
<dbReference type="AlphaFoldDB" id="X1LQJ7"/>